<evidence type="ECO:0000313" key="2">
    <source>
        <dbReference type="Proteomes" id="UP000652761"/>
    </source>
</evidence>
<name>A0A843V8J3_COLES</name>
<reference evidence="1" key="1">
    <citation type="submission" date="2017-07" db="EMBL/GenBank/DDBJ databases">
        <title>Taro Niue Genome Assembly and Annotation.</title>
        <authorList>
            <person name="Atibalentja N."/>
            <person name="Keating K."/>
            <person name="Fields C.J."/>
        </authorList>
    </citation>
    <scope>NUCLEOTIDE SEQUENCE</scope>
    <source>
        <strain evidence="1">Niue_2</strain>
        <tissue evidence="1">Leaf</tissue>
    </source>
</reference>
<dbReference type="Proteomes" id="UP000652761">
    <property type="component" value="Unassembled WGS sequence"/>
</dbReference>
<dbReference type="AlphaFoldDB" id="A0A843V8J3"/>
<protein>
    <submittedName>
        <fullName evidence="1">Uncharacterized protein</fullName>
    </submittedName>
</protein>
<evidence type="ECO:0000313" key="1">
    <source>
        <dbReference type="EMBL" id="MQL92671.1"/>
    </source>
</evidence>
<sequence length="93" mass="10430">MLPPLPAAATVFISCRPLCPELDAAIADKSSPPISHKFSRFRGDGWNICDRLNPIFSHLVVFEVCKHRRKSLAKTVFLSKSLHISMLPVFVQK</sequence>
<organism evidence="1 2">
    <name type="scientific">Colocasia esculenta</name>
    <name type="common">Wild taro</name>
    <name type="synonym">Arum esculentum</name>
    <dbReference type="NCBI Taxonomy" id="4460"/>
    <lineage>
        <taxon>Eukaryota</taxon>
        <taxon>Viridiplantae</taxon>
        <taxon>Streptophyta</taxon>
        <taxon>Embryophyta</taxon>
        <taxon>Tracheophyta</taxon>
        <taxon>Spermatophyta</taxon>
        <taxon>Magnoliopsida</taxon>
        <taxon>Liliopsida</taxon>
        <taxon>Araceae</taxon>
        <taxon>Aroideae</taxon>
        <taxon>Colocasieae</taxon>
        <taxon>Colocasia</taxon>
    </lineage>
</organism>
<dbReference type="EMBL" id="NMUH01001473">
    <property type="protein sequence ID" value="MQL92671.1"/>
    <property type="molecule type" value="Genomic_DNA"/>
</dbReference>
<accession>A0A843V8J3</accession>
<gene>
    <name evidence="1" type="ORF">Taro_025302</name>
</gene>
<proteinExistence type="predicted"/>
<comment type="caution">
    <text evidence="1">The sequence shown here is derived from an EMBL/GenBank/DDBJ whole genome shotgun (WGS) entry which is preliminary data.</text>
</comment>
<keyword evidence="2" id="KW-1185">Reference proteome</keyword>